<keyword evidence="10" id="KW-1185">Reference proteome</keyword>
<dbReference type="PROSITE" id="PS00629">
    <property type="entry name" value="IMP_1"/>
    <property type="match status" value="1"/>
</dbReference>
<evidence type="ECO:0000256" key="5">
    <source>
        <dbReference type="ARBA" id="ARBA00022801"/>
    </source>
</evidence>
<dbReference type="PANTHER" id="PTHR20854">
    <property type="entry name" value="INOSITOL MONOPHOSPHATASE"/>
    <property type="match status" value="1"/>
</dbReference>
<dbReference type="InterPro" id="IPR000760">
    <property type="entry name" value="Inositol_monophosphatase-like"/>
</dbReference>
<dbReference type="AlphaFoldDB" id="A0A926D7A0"/>
<feature type="binding site" evidence="7">
    <location>
        <position position="218"/>
    </location>
    <ligand>
        <name>Mg(2+)</name>
        <dbReference type="ChEBI" id="CHEBI:18420"/>
        <label>1</label>
        <note>catalytic</note>
    </ligand>
</feature>
<reference evidence="9" key="1">
    <citation type="submission" date="2020-08" db="EMBL/GenBank/DDBJ databases">
        <title>Genome public.</title>
        <authorList>
            <person name="Liu C."/>
            <person name="Sun Q."/>
        </authorList>
    </citation>
    <scope>NUCLEOTIDE SEQUENCE</scope>
    <source>
        <strain evidence="9">NSJ-40</strain>
    </source>
</reference>
<keyword evidence="6 7" id="KW-0460">Magnesium</keyword>
<evidence type="ECO:0000256" key="8">
    <source>
        <dbReference type="RuleBase" id="RU364068"/>
    </source>
</evidence>
<dbReference type="Pfam" id="PF00459">
    <property type="entry name" value="Inositol_P"/>
    <property type="match status" value="1"/>
</dbReference>
<evidence type="ECO:0000313" key="10">
    <source>
        <dbReference type="Proteomes" id="UP000651482"/>
    </source>
</evidence>
<evidence type="ECO:0000256" key="1">
    <source>
        <dbReference type="ARBA" id="ARBA00001033"/>
    </source>
</evidence>
<evidence type="ECO:0000256" key="2">
    <source>
        <dbReference type="ARBA" id="ARBA00001946"/>
    </source>
</evidence>
<feature type="binding site" evidence="7">
    <location>
        <position position="93"/>
    </location>
    <ligand>
        <name>Mg(2+)</name>
        <dbReference type="ChEBI" id="CHEBI:18420"/>
        <label>2</label>
    </ligand>
</feature>
<organism evidence="9 10">
    <name type="scientific">Yeguia hominis</name>
    <dbReference type="NCBI Taxonomy" id="2763662"/>
    <lineage>
        <taxon>Bacteria</taxon>
        <taxon>Bacillati</taxon>
        <taxon>Bacillota</taxon>
        <taxon>Clostridia</taxon>
        <taxon>Eubacteriales</taxon>
        <taxon>Yeguiaceae</taxon>
        <taxon>Yeguia</taxon>
    </lineage>
</organism>
<accession>A0A926D7A0</accession>
<evidence type="ECO:0000256" key="4">
    <source>
        <dbReference type="ARBA" id="ARBA00022723"/>
    </source>
</evidence>
<evidence type="ECO:0000256" key="3">
    <source>
        <dbReference type="ARBA" id="ARBA00009759"/>
    </source>
</evidence>
<dbReference type="PROSITE" id="PS00630">
    <property type="entry name" value="IMP_2"/>
    <property type="match status" value="1"/>
</dbReference>
<dbReference type="GO" id="GO:0007165">
    <property type="term" value="P:signal transduction"/>
    <property type="evidence" value="ECO:0007669"/>
    <property type="project" value="TreeGrafter"/>
</dbReference>
<dbReference type="InterPro" id="IPR020583">
    <property type="entry name" value="Inositol_monoP_metal-BS"/>
</dbReference>
<feature type="binding site" evidence="7">
    <location>
        <position position="91"/>
    </location>
    <ligand>
        <name>Mg(2+)</name>
        <dbReference type="ChEBI" id="CHEBI:18420"/>
        <label>1</label>
        <note>catalytic</note>
    </ligand>
</feature>
<name>A0A926D7A0_9FIRM</name>
<evidence type="ECO:0000256" key="7">
    <source>
        <dbReference type="PIRSR" id="PIRSR600760-2"/>
    </source>
</evidence>
<dbReference type="Gene3D" id="3.40.190.80">
    <property type="match status" value="1"/>
</dbReference>
<gene>
    <name evidence="9" type="ORF">IAG03_03060</name>
</gene>
<comment type="catalytic activity">
    <reaction evidence="1 8">
        <text>a myo-inositol phosphate + H2O = myo-inositol + phosphate</text>
        <dbReference type="Rhea" id="RHEA:24056"/>
        <dbReference type="ChEBI" id="CHEBI:15377"/>
        <dbReference type="ChEBI" id="CHEBI:17268"/>
        <dbReference type="ChEBI" id="CHEBI:43474"/>
        <dbReference type="ChEBI" id="CHEBI:84139"/>
        <dbReference type="EC" id="3.1.3.25"/>
    </reaction>
</comment>
<dbReference type="Gene3D" id="3.30.540.10">
    <property type="entry name" value="Fructose-1,6-Bisphosphatase, subunit A, domain 1"/>
    <property type="match status" value="1"/>
</dbReference>
<dbReference type="GO" id="GO:0046872">
    <property type="term" value="F:metal ion binding"/>
    <property type="evidence" value="ECO:0007669"/>
    <property type="project" value="UniProtKB-KW"/>
</dbReference>
<dbReference type="InterPro" id="IPR020550">
    <property type="entry name" value="Inositol_monophosphatase_CS"/>
</dbReference>
<sequence>MQNREESEMEAVLEAVIAAAKACGERMLQAKKIESSVSEKEGNGNFVTKYDEENQAYLRKELLRICPGARFIGEEDAKREDPGVGEAFVVDPIDGTLNFIRHYGRSAVSIALLQNGEPVLGVVHDPYLAETFSAILGKGATCNGNPIRVSSRPLCKGVAGVGTAPYYPELSAVTVQMVGTLFQNALDIRRSGSAALDLCDAACGRYDLFVETRLSPWDHAAGALIVREAGGKTSTMEGGPLPFDRPCSIVAGNPAAYADYWKLSIPAPDAD</sequence>
<evidence type="ECO:0000313" key="9">
    <source>
        <dbReference type="EMBL" id="MBC8532996.1"/>
    </source>
</evidence>
<dbReference type="EC" id="3.1.3.25" evidence="8"/>
<dbReference type="GO" id="GO:0006020">
    <property type="term" value="P:inositol metabolic process"/>
    <property type="evidence" value="ECO:0007669"/>
    <property type="project" value="TreeGrafter"/>
</dbReference>
<dbReference type="EMBL" id="JACRSN010000003">
    <property type="protein sequence ID" value="MBC8532996.1"/>
    <property type="molecule type" value="Genomic_DNA"/>
</dbReference>
<dbReference type="GO" id="GO:0046854">
    <property type="term" value="P:phosphatidylinositol phosphate biosynthetic process"/>
    <property type="evidence" value="ECO:0007669"/>
    <property type="project" value="InterPro"/>
</dbReference>
<dbReference type="GO" id="GO:0008934">
    <property type="term" value="F:inositol monophosphate 1-phosphatase activity"/>
    <property type="evidence" value="ECO:0007669"/>
    <property type="project" value="InterPro"/>
</dbReference>
<keyword evidence="5 8" id="KW-0378">Hydrolase</keyword>
<keyword evidence="4 7" id="KW-0479">Metal-binding</keyword>
<dbReference type="Proteomes" id="UP000651482">
    <property type="component" value="Unassembled WGS sequence"/>
</dbReference>
<protein>
    <recommendedName>
        <fullName evidence="8">Inositol-1-monophosphatase</fullName>
        <ecNumber evidence="8">3.1.3.25</ecNumber>
    </recommendedName>
</protein>
<dbReference type="PRINTS" id="PR00377">
    <property type="entry name" value="IMPHPHTASES"/>
</dbReference>
<feature type="binding site" evidence="7">
    <location>
        <position position="74"/>
    </location>
    <ligand>
        <name>Mg(2+)</name>
        <dbReference type="ChEBI" id="CHEBI:18420"/>
        <label>1</label>
        <note>catalytic</note>
    </ligand>
</feature>
<feature type="binding site" evidence="7">
    <location>
        <position position="94"/>
    </location>
    <ligand>
        <name>Mg(2+)</name>
        <dbReference type="ChEBI" id="CHEBI:18420"/>
        <label>1</label>
        <note>catalytic</note>
    </ligand>
</feature>
<proteinExistence type="inferred from homology"/>
<dbReference type="SUPFAM" id="SSF56655">
    <property type="entry name" value="Carbohydrate phosphatase"/>
    <property type="match status" value="1"/>
</dbReference>
<comment type="caution">
    <text evidence="9">The sequence shown here is derived from an EMBL/GenBank/DDBJ whole genome shotgun (WGS) entry which is preliminary data.</text>
</comment>
<dbReference type="InterPro" id="IPR033942">
    <property type="entry name" value="IMPase"/>
</dbReference>
<dbReference type="CDD" id="cd01639">
    <property type="entry name" value="IMPase"/>
    <property type="match status" value="1"/>
</dbReference>
<dbReference type="PANTHER" id="PTHR20854:SF4">
    <property type="entry name" value="INOSITOL-1-MONOPHOSPHATASE-RELATED"/>
    <property type="match status" value="1"/>
</dbReference>
<comment type="cofactor">
    <cofactor evidence="2 7 8">
        <name>Mg(2+)</name>
        <dbReference type="ChEBI" id="CHEBI:18420"/>
    </cofactor>
</comment>
<evidence type="ECO:0000256" key="6">
    <source>
        <dbReference type="ARBA" id="ARBA00022842"/>
    </source>
</evidence>
<comment type="similarity">
    <text evidence="3 8">Belongs to the inositol monophosphatase superfamily.</text>
</comment>